<dbReference type="KEGG" id="acan:ACA1_100630"/>
<feature type="transmembrane region" description="Helical" evidence="1">
    <location>
        <begin position="53"/>
        <end position="73"/>
    </location>
</feature>
<reference evidence="2 3" key="1">
    <citation type="journal article" date="2013" name="Genome Biol.">
        <title>Genome of Acanthamoeba castellanii highlights extensive lateral gene transfer and early evolution of tyrosine kinase signaling.</title>
        <authorList>
            <person name="Clarke M."/>
            <person name="Lohan A.J."/>
            <person name="Liu B."/>
            <person name="Lagkouvardos I."/>
            <person name="Roy S."/>
            <person name="Zafar N."/>
            <person name="Bertelli C."/>
            <person name="Schilde C."/>
            <person name="Kianianmomeni A."/>
            <person name="Burglin T.R."/>
            <person name="Frech C."/>
            <person name="Turcotte B."/>
            <person name="Kopec K.O."/>
            <person name="Synnott J.M."/>
            <person name="Choo C."/>
            <person name="Paponov I."/>
            <person name="Finkler A."/>
            <person name="Soon Heng Tan C."/>
            <person name="Hutchins A.P."/>
            <person name="Weinmeier T."/>
            <person name="Rattei T."/>
            <person name="Chu J.S."/>
            <person name="Gimenez G."/>
            <person name="Irimia M."/>
            <person name="Rigden D.J."/>
            <person name="Fitzpatrick D.A."/>
            <person name="Lorenzo-Morales J."/>
            <person name="Bateman A."/>
            <person name="Chiu C.H."/>
            <person name="Tang P."/>
            <person name="Hegemann P."/>
            <person name="Fromm H."/>
            <person name="Raoult D."/>
            <person name="Greub G."/>
            <person name="Miranda-Saavedra D."/>
            <person name="Chen N."/>
            <person name="Nash P."/>
            <person name="Ginger M.L."/>
            <person name="Horn M."/>
            <person name="Schaap P."/>
            <person name="Caler L."/>
            <person name="Loftus B."/>
        </authorList>
    </citation>
    <scope>NUCLEOTIDE SEQUENCE [LARGE SCALE GENOMIC DNA]</scope>
    <source>
        <strain evidence="2 3">Neff</strain>
    </source>
</reference>
<evidence type="ECO:0008006" key="4">
    <source>
        <dbReference type="Google" id="ProtNLM"/>
    </source>
</evidence>
<dbReference type="VEuPathDB" id="AmoebaDB:ACA1_100630"/>
<protein>
    <recommendedName>
        <fullName evidence="4">Transmembrane protein</fullName>
    </recommendedName>
</protein>
<gene>
    <name evidence="2" type="ORF">ACA1_100630</name>
</gene>
<sequence length="182" mass="19721">MATRAMVAAGWPSVGEALAEGSEGESTSWELIGWGDRRYGLSAAKSIYHSANAMALLGLGFASLLAVCLFHAVATCHGPRARFHRQYTHCKSLITCFSPTPASFFIAIISICVPKFTCDLFFGTASQTHHSPEDSIEVVWSPFVGWVMALLSTPLAVLIFLTSCFVKKPPPPPARSYRLVIN</sequence>
<keyword evidence="1" id="KW-0812">Transmembrane</keyword>
<keyword evidence="1" id="KW-0472">Membrane</keyword>
<evidence type="ECO:0000313" key="2">
    <source>
        <dbReference type="EMBL" id="ELR13226.1"/>
    </source>
</evidence>
<evidence type="ECO:0000256" key="1">
    <source>
        <dbReference type="SAM" id="Phobius"/>
    </source>
</evidence>
<keyword evidence="1" id="KW-1133">Transmembrane helix</keyword>
<feature type="transmembrane region" description="Helical" evidence="1">
    <location>
        <begin position="93"/>
        <end position="116"/>
    </location>
</feature>
<organism evidence="2 3">
    <name type="scientific">Acanthamoeba castellanii (strain ATCC 30010 / Neff)</name>
    <dbReference type="NCBI Taxonomy" id="1257118"/>
    <lineage>
        <taxon>Eukaryota</taxon>
        <taxon>Amoebozoa</taxon>
        <taxon>Discosea</taxon>
        <taxon>Longamoebia</taxon>
        <taxon>Centramoebida</taxon>
        <taxon>Acanthamoebidae</taxon>
        <taxon>Acanthamoeba</taxon>
    </lineage>
</organism>
<feature type="transmembrane region" description="Helical" evidence="1">
    <location>
        <begin position="143"/>
        <end position="166"/>
    </location>
</feature>
<accession>L8GLY9</accession>
<dbReference type="RefSeq" id="XP_004335239.1">
    <property type="nucleotide sequence ID" value="XM_004335191.1"/>
</dbReference>
<dbReference type="Proteomes" id="UP000011083">
    <property type="component" value="Unassembled WGS sequence"/>
</dbReference>
<evidence type="ECO:0000313" key="3">
    <source>
        <dbReference type="Proteomes" id="UP000011083"/>
    </source>
</evidence>
<keyword evidence="3" id="KW-1185">Reference proteome</keyword>
<dbReference type="AlphaFoldDB" id="L8GLY9"/>
<proteinExistence type="predicted"/>
<dbReference type="GeneID" id="14913728"/>
<dbReference type="EMBL" id="KB008097">
    <property type="protein sequence ID" value="ELR13226.1"/>
    <property type="molecule type" value="Genomic_DNA"/>
</dbReference>
<name>L8GLY9_ACACF</name>